<feature type="domain" description="AMP-binding enzyme C-terminal" evidence="5">
    <location>
        <begin position="499"/>
        <end position="577"/>
    </location>
</feature>
<dbReference type="GO" id="GO:0016405">
    <property type="term" value="F:CoA-ligase activity"/>
    <property type="evidence" value="ECO:0007669"/>
    <property type="project" value="TreeGrafter"/>
</dbReference>
<keyword evidence="7" id="KW-1185">Reference proteome</keyword>
<dbReference type="CDD" id="cd05911">
    <property type="entry name" value="Firefly_Luc_like"/>
    <property type="match status" value="1"/>
</dbReference>
<dbReference type="PANTHER" id="PTHR24096:SF149">
    <property type="entry name" value="AMP-BINDING DOMAIN-CONTAINING PROTEIN-RELATED"/>
    <property type="match status" value="1"/>
</dbReference>
<sequence>MEIYPANLLLAGARASPQSPISSTLETKTSWARMTIYTSQYPSIDLSSSKSIYTFLLSSDRYSPSLPAFTDALTGQTISRAELRSLTLSLAYGLRNVLPADVRLRRGDTALIYSPNSLAWPVVVLGIIAAGSRATLANSAYTPAELAYQYEDSRAQVVFCHPSLVGAALEMFKLRGVSEAEARKRIVLAELSSDKARKGGLLGLEDLISKGALEVEEKFEGEQVHETTLLCYSSGTTGKPKGVETTHKNLTSVISIVEPGFAKLVPGKDILLSVLPYYHIYGMTKVLLYPLFIGVPVVIMPKFDPTEFCRNIATYRITASLVVPPILLALVQHPATTRFNITSLNFLSCGAAPLGASLLSAAINRLKSVGATVDIAQGYGLTETSPVTHIVPRKDVLRKVGSIGLLLPNLEARIVETEREDGEADLDAKEGEPGELWIRGPSVMKGYLNNPSATRNAITPSGWFKTGDVAVIDKDGFYAIVDRKKELIKYKGFQVPPAELESVLLQHPQVADAAVIGIEDVSQATELPRAYIVHKEDLLSPAQTAAFAREIQKWMEGQVARHMFLRGDAIPKSAAGKILRRQLRDRAKEEVAKEKAGAVKAKL</sequence>
<protein>
    <recommendedName>
        <fullName evidence="8">AMP-dependent synthetase/ligase domain-containing protein</fullName>
    </recommendedName>
</protein>
<dbReference type="AlphaFoldDB" id="A0A4S4LKT4"/>
<dbReference type="InterPro" id="IPR000873">
    <property type="entry name" value="AMP-dep_synth/lig_dom"/>
</dbReference>
<dbReference type="InterPro" id="IPR042099">
    <property type="entry name" value="ANL_N_sf"/>
</dbReference>
<dbReference type="Gene3D" id="3.30.300.30">
    <property type="match status" value="1"/>
</dbReference>
<reference evidence="6 7" key="1">
    <citation type="submission" date="2019-02" db="EMBL/GenBank/DDBJ databases">
        <title>Genome sequencing of the rare red list fungi Bondarzewia mesenterica.</title>
        <authorList>
            <person name="Buettner E."/>
            <person name="Kellner H."/>
        </authorList>
    </citation>
    <scope>NUCLEOTIDE SEQUENCE [LARGE SCALE GENOMIC DNA]</scope>
    <source>
        <strain evidence="6 7">DSM 108281</strain>
    </source>
</reference>
<feature type="transmembrane region" description="Helical" evidence="3">
    <location>
        <begin position="312"/>
        <end position="331"/>
    </location>
</feature>
<gene>
    <name evidence="6" type="ORF">EW146_g7421</name>
</gene>
<feature type="transmembrane region" description="Helical" evidence="3">
    <location>
        <begin position="278"/>
        <end position="300"/>
    </location>
</feature>
<evidence type="ECO:0000259" key="4">
    <source>
        <dbReference type="Pfam" id="PF00501"/>
    </source>
</evidence>
<accession>A0A4S4LKT4</accession>
<evidence type="ECO:0008006" key="8">
    <source>
        <dbReference type="Google" id="ProtNLM"/>
    </source>
</evidence>
<evidence type="ECO:0000256" key="1">
    <source>
        <dbReference type="ARBA" id="ARBA00006432"/>
    </source>
</evidence>
<evidence type="ECO:0000313" key="7">
    <source>
        <dbReference type="Proteomes" id="UP000310158"/>
    </source>
</evidence>
<keyword evidence="2" id="KW-0436">Ligase</keyword>
<dbReference type="Gene3D" id="3.40.50.12780">
    <property type="entry name" value="N-terminal domain of ligase-like"/>
    <property type="match status" value="1"/>
</dbReference>
<dbReference type="InterPro" id="IPR045851">
    <property type="entry name" value="AMP-bd_C_sf"/>
</dbReference>
<keyword evidence="3" id="KW-0472">Membrane</keyword>
<dbReference type="Proteomes" id="UP000310158">
    <property type="component" value="Unassembled WGS sequence"/>
</dbReference>
<evidence type="ECO:0000256" key="3">
    <source>
        <dbReference type="SAM" id="Phobius"/>
    </source>
</evidence>
<dbReference type="InterPro" id="IPR020845">
    <property type="entry name" value="AMP-binding_CS"/>
</dbReference>
<dbReference type="Pfam" id="PF13193">
    <property type="entry name" value="AMP-binding_C"/>
    <property type="match status" value="1"/>
</dbReference>
<dbReference type="SUPFAM" id="SSF56801">
    <property type="entry name" value="Acetyl-CoA synthetase-like"/>
    <property type="match status" value="1"/>
</dbReference>
<keyword evidence="3" id="KW-1133">Transmembrane helix</keyword>
<comment type="caution">
    <text evidence="6">The sequence shown here is derived from an EMBL/GenBank/DDBJ whole genome shotgun (WGS) entry which is preliminary data.</text>
</comment>
<name>A0A4S4LKT4_9AGAM</name>
<dbReference type="Pfam" id="PF00501">
    <property type="entry name" value="AMP-binding"/>
    <property type="match status" value="1"/>
</dbReference>
<organism evidence="6 7">
    <name type="scientific">Bondarzewia mesenterica</name>
    <dbReference type="NCBI Taxonomy" id="1095465"/>
    <lineage>
        <taxon>Eukaryota</taxon>
        <taxon>Fungi</taxon>
        <taxon>Dikarya</taxon>
        <taxon>Basidiomycota</taxon>
        <taxon>Agaricomycotina</taxon>
        <taxon>Agaricomycetes</taxon>
        <taxon>Russulales</taxon>
        <taxon>Bondarzewiaceae</taxon>
        <taxon>Bondarzewia</taxon>
    </lineage>
</organism>
<evidence type="ECO:0000313" key="6">
    <source>
        <dbReference type="EMBL" id="THH12726.1"/>
    </source>
</evidence>
<evidence type="ECO:0000256" key="2">
    <source>
        <dbReference type="ARBA" id="ARBA00022598"/>
    </source>
</evidence>
<dbReference type="InterPro" id="IPR025110">
    <property type="entry name" value="AMP-bd_C"/>
</dbReference>
<dbReference type="PROSITE" id="PS00455">
    <property type="entry name" value="AMP_BINDING"/>
    <property type="match status" value="1"/>
</dbReference>
<feature type="transmembrane region" description="Helical" evidence="3">
    <location>
        <begin position="343"/>
        <end position="363"/>
    </location>
</feature>
<proteinExistence type="inferred from homology"/>
<dbReference type="OrthoDB" id="1898221at2759"/>
<keyword evidence="3" id="KW-0812">Transmembrane</keyword>
<feature type="domain" description="AMP-dependent synthetase/ligase" evidence="4">
    <location>
        <begin position="64"/>
        <end position="448"/>
    </location>
</feature>
<comment type="similarity">
    <text evidence="1">Belongs to the ATP-dependent AMP-binding enzyme family.</text>
</comment>
<evidence type="ECO:0000259" key="5">
    <source>
        <dbReference type="Pfam" id="PF13193"/>
    </source>
</evidence>
<dbReference type="PANTHER" id="PTHR24096">
    <property type="entry name" value="LONG-CHAIN-FATTY-ACID--COA LIGASE"/>
    <property type="match status" value="1"/>
</dbReference>
<dbReference type="EMBL" id="SGPL01000427">
    <property type="protein sequence ID" value="THH12726.1"/>
    <property type="molecule type" value="Genomic_DNA"/>
</dbReference>